<sequence>MDPLSLLAGIAGVATAGIQVSKAIYDLVSTIRGTPKEISDIARGVSDLSMVWKEASRRDSTTQWLYELVFSPYVESRSGLPTAAKSSDDEAEAEGVAQTDGVPNEERALLVSNPPEGMQLAAIMEKPVEVASVVDELLAEWTTLTEDEIAGVSEKRPSRSKGTEVPTIKFKDAVGRKFSFPYHLVQTWAGTEKLIKEAFVHVDVIGPHVQEGRYDIIGPSGEIILPSVWEHVIQPGDAFTMHMWPLDKVQLQGAPHHTPELVPSVQKQSGPSPGAIGTALGSHDSRRHSHVEIDKTPSRHRSWESRDRDKTHRKSTSRPNVASQN</sequence>
<dbReference type="Proteomes" id="UP000724584">
    <property type="component" value="Unassembled WGS sequence"/>
</dbReference>
<gene>
    <name evidence="1" type="ORF">F5144DRAFT_607669</name>
</gene>
<comment type="caution">
    <text evidence="1">The sequence shown here is derived from an EMBL/GenBank/DDBJ whole genome shotgun (WGS) entry which is preliminary data.</text>
</comment>
<evidence type="ECO:0000313" key="2">
    <source>
        <dbReference type="Proteomes" id="UP000724584"/>
    </source>
</evidence>
<reference evidence="1 2" key="1">
    <citation type="journal article" date="2021" name="Nat. Commun.">
        <title>Genetic determinants of endophytism in the Arabidopsis root mycobiome.</title>
        <authorList>
            <person name="Mesny F."/>
            <person name="Miyauchi S."/>
            <person name="Thiergart T."/>
            <person name="Pickel B."/>
            <person name="Atanasova L."/>
            <person name="Karlsson M."/>
            <person name="Huettel B."/>
            <person name="Barry K.W."/>
            <person name="Haridas S."/>
            <person name="Chen C."/>
            <person name="Bauer D."/>
            <person name="Andreopoulos W."/>
            <person name="Pangilinan J."/>
            <person name="LaButti K."/>
            <person name="Riley R."/>
            <person name="Lipzen A."/>
            <person name="Clum A."/>
            <person name="Drula E."/>
            <person name="Henrissat B."/>
            <person name="Kohler A."/>
            <person name="Grigoriev I.V."/>
            <person name="Martin F.M."/>
            <person name="Hacquard S."/>
        </authorList>
    </citation>
    <scope>NUCLEOTIDE SEQUENCE [LARGE SCALE GENOMIC DNA]</scope>
    <source>
        <strain evidence="1 2">MPI-SDFR-AT-0079</strain>
    </source>
</reference>
<keyword evidence="2" id="KW-1185">Reference proteome</keyword>
<protein>
    <submittedName>
        <fullName evidence="1">Uncharacterized protein</fullName>
    </submittedName>
</protein>
<evidence type="ECO:0000313" key="1">
    <source>
        <dbReference type="EMBL" id="KAH6649516.1"/>
    </source>
</evidence>
<accession>A0ACB7PMQ3</accession>
<dbReference type="EMBL" id="JAGIZQ010000001">
    <property type="protein sequence ID" value="KAH6649516.1"/>
    <property type="molecule type" value="Genomic_DNA"/>
</dbReference>
<organism evidence="1 2">
    <name type="scientific">Chaetomium tenue</name>
    <dbReference type="NCBI Taxonomy" id="1854479"/>
    <lineage>
        <taxon>Eukaryota</taxon>
        <taxon>Fungi</taxon>
        <taxon>Dikarya</taxon>
        <taxon>Ascomycota</taxon>
        <taxon>Pezizomycotina</taxon>
        <taxon>Sordariomycetes</taxon>
        <taxon>Sordariomycetidae</taxon>
        <taxon>Sordariales</taxon>
        <taxon>Chaetomiaceae</taxon>
        <taxon>Chaetomium</taxon>
    </lineage>
</organism>
<name>A0ACB7PMQ3_9PEZI</name>
<proteinExistence type="predicted"/>